<name>A0ABR2K3M6_9EUKA</name>
<proteinExistence type="predicted"/>
<sequence length="224" mass="26393">MFIEEPALESIYHFVDSLLANLNSNEAINEKQKFQNILLYFKKDPLNQIGCFQEQMISFIRNLIKLSAVPNPSHVFSSFKRYLSNYLENLSNCNSQEDSNLSQCCKDENEESYNSFLLRESQKRSTKDYYKFLQEFKKIKSANLVLERKIEEYNQILNRLNDELLYLTDTKEKIESRIADDSAINRYDEVTQKKMADLMFLIDRINEELKSGGEKRKFAPKSNT</sequence>
<protein>
    <submittedName>
        <fullName evidence="2">Uncharacterized protein</fullName>
    </submittedName>
</protein>
<evidence type="ECO:0000256" key="1">
    <source>
        <dbReference type="SAM" id="Coils"/>
    </source>
</evidence>
<evidence type="ECO:0000313" key="3">
    <source>
        <dbReference type="Proteomes" id="UP001470230"/>
    </source>
</evidence>
<accession>A0ABR2K3M6</accession>
<dbReference type="EMBL" id="JAPFFF010000007">
    <property type="protein sequence ID" value="KAK8885715.1"/>
    <property type="molecule type" value="Genomic_DNA"/>
</dbReference>
<comment type="caution">
    <text evidence="2">The sequence shown here is derived from an EMBL/GenBank/DDBJ whole genome shotgun (WGS) entry which is preliminary data.</text>
</comment>
<reference evidence="2 3" key="1">
    <citation type="submission" date="2024-04" db="EMBL/GenBank/DDBJ databases">
        <title>Tritrichomonas musculus Genome.</title>
        <authorList>
            <person name="Alves-Ferreira E."/>
            <person name="Grigg M."/>
            <person name="Lorenzi H."/>
            <person name="Galac M."/>
        </authorList>
    </citation>
    <scope>NUCLEOTIDE SEQUENCE [LARGE SCALE GENOMIC DNA]</scope>
    <source>
        <strain evidence="2 3">EAF2021</strain>
    </source>
</reference>
<organism evidence="2 3">
    <name type="scientific">Tritrichomonas musculus</name>
    <dbReference type="NCBI Taxonomy" id="1915356"/>
    <lineage>
        <taxon>Eukaryota</taxon>
        <taxon>Metamonada</taxon>
        <taxon>Parabasalia</taxon>
        <taxon>Tritrichomonadida</taxon>
        <taxon>Tritrichomonadidae</taxon>
        <taxon>Tritrichomonas</taxon>
    </lineage>
</organism>
<feature type="coiled-coil region" evidence="1">
    <location>
        <begin position="143"/>
        <end position="177"/>
    </location>
</feature>
<keyword evidence="3" id="KW-1185">Reference proteome</keyword>
<evidence type="ECO:0000313" key="2">
    <source>
        <dbReference type="EMBL" id="KAK8885715.1"/>
    </source>
</evidence>
<dbReference type="Proteomes" id="UP001470230">
    <property type="component" value="Unassembled WGS sequence"/>
</dbReference>
<keyword evidence="1" id="KW-0175">Coiled coil</keyword>
<gene>
    <name evidence="2" type="ORF">M9Y10_041167</name>
</gene>